<dbReference type="RefSeq" id="WP_368499005.1">
    <property type="nucleotide sequence ID" value="NZ_CP162511.1"/>
</dbReference>
<accession>A0AB39BJT5</accession>
<reference evidence="2" key="1">
    <citation type="submission" date="2024-05" db="EMBL/GenBank/DDBJ databases">
        <title>Herbiconiux sp. A18JL235.</title>
        <authorList>
            <person name="Zhang G."/>
        </authorList>
    </citation>
    <scope>NUCLEOTIDE SEQUENCE</scope>
    <source>
        <strain evidence="2">A18JL235</strain>
    </source>
</reference>
<evidence type="ECO:0000313" key="2">
    <source>
        <dbReference type="EMBL" id="XDI06626.1"/>
    </source>
</evidence>
<protein>
    <recommendedName>
        <fullName evidence="1">ESAT-6-like protein</fullName>
    </recommendedName>
</protein>
<evidence type="ECO:0000256" key="1">
    <source>
        <dbReference type="RuleBase" id="RU362001"/>
    </source>
</evidence>
<sequence length="98" mass="10842">MANLNVTYEEMTEAAGRLDTGRDQMTTTLTDLRRLIDQLVANGFQTQMASGAFDDTYEKFTNGTTQAVEGLQGLSQFLRSAAEAMQKTDEELAKAIRQ</sequence>
<dbReference type="InterPro" id="IPR010310">
    <property type="entry name" value="T7SS_ESAT-6-like"/>
</dbReference>
<dbReference type="InterPro" id="IPR036689">
    <property type="entry name" value="ESAT-6-like_sf"/>
</dbReference>
<dbReference type="EMBL" id="CP162511">
    <property type="protein sequence ID" value="XDI06626.1"/>
    <property type="molecule type" value="Genomic_DNA"/>
</dbReference>
<gene>
    <name evidence="2" type="ORF">ABFY20_05870</name>
</gene>
<proteinExistence type="inferred from homology"/>
<name>A0AB39BJT5_9MICO</name>
<dbReference type="Gene3D" id="1.10.287.1060">
    <property type="entry name" value="ESAT-6-like"/>
    <property type="match status" value="1"/>
</dbReference>
<dbReference type="Pfam" id="PF06013">
    <property type="entry name" value="WXG100"/>
    <property type="match status" value="1"/>
</dbReference>
<comment type="similarity">
    <text evidence="1">Belongs to the WXG100 family.</text>
</comment>
<dbReference type="NCBIfam" id="TIGR03930">
    <property type="entry name" value="WXG100_ESAT6"/>
    <property type="match status" value="1"/>
</dbReference>
<dbReference type="SUPFAM" id="SSF140453">
    <property type="entry name" value="EsxAB dimer-like"/>
    <property type="match status" value="1"/>
</dbReference>
<organism evidence="2">
    <name type="scientific">Herbiconiux sp. A18JL235</name>
    <dbReference type="NCBI Taxonomy" id="3152363"/>
    <lineage>
        <taxon>Bacteria</taxon>
        <taxon>Bacillati</taxon>
        <taxon>Actinomycetota</taxon>
        <taxon>Actinomycetes</taxon>
        <taxon>Micrococcales</taxon>
        <taxon>Microbacteriaceae</taxon>
        <taxon>Herbiconiux</taxon>
    </lineage>
</organism>
<dbReference type="AlphaFoldDB" id="A0AB39BJT5"/>